<dbReference type="EMBL" id="JXLC01000002">
    <property type="protein sequence ID" value="OJG93137.1"/>
    <property type="molecule type" value="Genomic_DNA"/>
</dbReference>
<reference evidence="1 2" key="1">
    <citation type="submission" date="2014-12" db="EMBL/GenBank/DDBJ databases">
        <title>Draft genome sequences of 29 type strains of Enterococci.</title>
        <authorList>
            <person name="Zhong Z."/>
            <person name="Sun Z."/>
            <person name="Liu W."/>
            <person name="Zhang W."/>
            <person name="Zhang H."/>
        </authorList>
    </citation>
    <scope>NUCLEOTIDE SEQUENCE [LARGE SCALE GENOMIC DNA]</scope>
    <source>
        <strain evidence="1 2">DSM 22801</strain>
    </source>
</reference>
<protein>
    <recommendedName>
        <fullName evidence="3">MafB</fullName>
    </recommendedName>
</protein>
<evidence type="ECO:0000313" key="2">
    <source>
        <dbReference type="Proteomes" id="UP000183039"/>
    </source>
</evidence>
<comment type="caution">
    <text evidence="1">The sequence shown here is derived from an EMBL/GenBank/DDBJ whole genome shotgun (WGS) entry which is preliminary data.</text>
</comment>
<evidence type="ECO:0008006" key="3">
    <source>
        <dbReference type="Google" id="ProtNLM"/>
    </source>
</evidence>
<organism evidence="1 2">
    <name type="scientific">Enterococcus silesiacus</name>
    <dbReference type="NCBI Taxonomy" id="332949"/>
    <lineage>
        <taxon>Bacteria</taxon>
        <taxon>Bacillati</taxon>
        <taxon>Bacillota</taxon>
        <taxon>Bacilli</taxon>
        <taxon>Lactobacillales</taxon>
        <taxon>Enterococcaceae</taxon>
        <taxon>Enterococcus</taxon>
    </lineage>
</organism>
<accession>A0AA91JQS7</accession>
<dbReference type="Proteomes" id="UP000183039">
    <property type="component" value="Unassembled WGS sequence"/>
</dbReference>
<name>A0AA91JQS7_9ENTE</name>
<gene>
    <name evidence="1" type="ORF">RV15_GL001169</name>
</gene>
<proteinExistence type="predicted"/>
<dbReference type="AlphaFoldDB" id="A0AA91JQS7"/>
<evidence type="ECO:0000313" key="1">
    <source>
        <dbReference type="EMBL" id="OJG93137.1"/>
    </source>
</evidence>
<sequence>MDEELAMEEVLSNPGAGTILIGKNTDPRWPAADGWEKRAKNVNGKEIHYEYNPKTGQVDDVKIKERKK</sequence>